<dbReference type="AlphaFoldDB" id="W9RH27"/>
<keyword evidence="2" id="KW-0812">Transmembrane</keyword>
<protein>
    <submittedName>
        <fullName evidence="3">E3 ubiquitin-protein ligase SINA-like 10</fullName>
    </submittedName>
</protein>
<dbReference type="Proteomes" id="UP000030645">
    <property type="component" value="Unassembled WGS sequence"/>
</dbReference>
<sequence length="339" mass="39116">MEVNKTDGDKVEIEDQKEDADYDDEEDDNDDDDDDDEEEEDDDGDEDDDEEDDGEDDNDGDEGDKENKRKFFLQDLKLFDCSNCHKRLFNTVYMKIVFGEIACCAILIVFFVPVGMHWCLEWKRFEFLFGNYIQCENEHIACHSCCSSSSSKCKSCAPSASFKRCQILEKIIQSLGGSCKYLKYGPCSCPIEGCNYYGPLMQLSMHLSGQHRDSITCFRYNKLYSITLRYDERFCVLQEMSDGDIFLVDNVEHDIGNMVSVSRIGPYTFISPFSIELKIEAVKWVHWDQLSLRLSCKIESIRSRVGYQPSTRDFLLVPSGYFEGGEEFELLFRISRADV</sequence>
<evidence type="ECO:0000256" key="2">
    <source>
        <dbReference type="SAM" id="Phobius"/>
    </source>
</evidence>
<evidence type="ECO:0000313" key="3">
    <source>
        <dbReference type="EMBL" id="EXB74605.1"/>
    </source>
</evidence>
<dbReference type="eggNOG" id="KOG3002">
    <property type="taxonomic scope" value="Eukaryota"/>
</dbReference>
<dbReference type="EMBL" id="KE344648">
    <property type="protein sequence ID" value="EXB74605.1"/>
    <property type="molecule type" value="Genomic_DNA"/>
</dbReference>
<dbReference type="STRING" id="981085.W9RH27"/>
<name>W9RH27_9ROSA</name>
<feature type="compositionally biased region" description="Basic and acidic residues" evidence="1">
    <location>
        <begin position="1"/>
        <end position="14"/>
    </location>
</feature>
<accession>W9RH27</accession>
<keyword evidence="2" id="KW-1133">Transmembrane helix</keyword>
<feature type="transmembrane region" description="Helical" evidence="2">
    <location>
        <begin position="96"/>
        <end position="118"/>
    </location>
</feature>
<dbReference type="InterPro" id="IPR044286">
    <property type="entry name" value="SINL_plant"/>
</dbReference>
<feature type="compositionally biased region" description="Acidic residues" evidence="1">
    <location>
        <begin position="15"/>
        <end position="64"/>
    </location>
</feature>
<dbReference type="SUPFAM" id="SSF49599">
    <property type="entry name" value="TRAF domain-like"/>
    <property type="match status" value="1"/>
</dbReference>
<reference evidence="4" key="1">
    <citation type="submission" date="2013-01" db="EMBL/GenBank/DDBJ databases">
        <title>Draft Genome Sequence of a Mulberry Tree, Morus notabilis C.K. Schneid.</title>
        <authorList>
            <person name="He N."/>
            <person name="Zhao S."/>
        </authorList>
    </citation>
    <scope>NUCLEOTIDE SEQUENCE</scope>
</reference>
<dbReference type="PANTHER" id="PTHR46632">
    <property type="entry name" value="E3 UBIQUITIN-PROTEIN LIGASE SINA-LIKE 4"/>
    <property type="match status" value="1"/>
</dbReference>
<feature type="region of interest" description="Disordered" evidence="1">
    <location>
        <begin position="1"/>
        <end position="66"/>
    </location>
</feature>
<evidence type="ECO:0000256" key="1">
    <source>
        <dbReference type="SAM" id="MobiDB-lite"/>
    </source>
</evidence>
<evidence type="ECO:0000313" key="4">
    <source>
        <dbReference type="Proteomes" id="UP000030645"/>
    </source>
</evidence>
<gene>
    <name evidence="3" type="ORF">L484_026302</name>
</gene>
<organism evidence="3 4">
    <name type="scientific">Morus notabilis</name>
    <dbReference type="NCBI Taxonomy" id="981085"/>
    <lineage>
        <taxon>Eukaryota</taxon>
        <taxon>Viridiplantae</taxon>
        <taxon>Streptophyta</taxon>
        <taxon>Embryophyta</taxon>
        <taxon>Tracheophyta</taxon>
        <taxon>Spermatophyta</taxon>
        <taxon>Magnoliopsida</taxon>
        <taxon>eudicotyledons</taxon>
        <taxon>Gunneridae</taxon>
        <taxon>Pentapetalae</taxon>
        <taxon>rosids</taxon>
        <taxon>fabids</taxon>
        <taxon>Rosales</taxon>
        <taxon>Moraceae</taxon>
        <taxon>Moreae</taxon>
        <taxon>Morus</taxon>
    </lineage>
</organism>
<dbReference type="PANTHER" id="PTHR46632:SF16">
    <property type="entry name" value="E3 UBIQUITIN-PROTEIN LIGASE SINA-LIKE 10"/>
    <property type="match status" value="1"/>
</dbReference>
<proteinExistence type="predicted"/>
<keyword evidence="4" id="KW-1185">Reference proteome</keyword>
<keyword evidence="2" id="KW-0472">Membrane</keyword>